<evidence type="ECO:0000313" key="2">
    <source>
        <dbReference type="EMBL" id="QOV19307.1"/>
    </source>
</evidence>
<feature type="domain" description="D-alanyl-D-alanine carboxypeptidase-like core" evidence="1">
    <location>
        <begin position="39"/>
        <end position="168"/>
    </location>
</feature>
<sequence length="187" mass="21600">MQNYTYLVNREHILKAEDIPEDLVVCEFPFCAEESEEKRKLRKAAADAAGRLLEYGKSFGYTLYGVSGYRSYERQKEIYHQRLQETPAEVVNQYVAKPGTSEHQTGLALDVSSPEVDYELEEIFAETPEGKWLAVYAPMFGFILRYPKGKENITGYAYEPWHIRYVGKSLSLYLSLTGMTLEEYHQI</sequence>
<evidence type="ECO:0000259" key="1">
    <source>
        <dbReference type="Pfam" id="PF02557"/>
    </source>
</evidence>
<dbReference type="PANTHER" id="PTHR34385">
    <property type="entry name" value="D-ALANYL-D-ALANINE CARBOXYPEPTIDASE"/>
    <property type="match status" value="1"/>
</dbReference>
<dbReference type="GO" id="GO:0006508">
    <property type="term" value="P:proteolysis"/>
    <property type="evidence" value="ECO:0007669"/>
    <property type="project" value="InterPro"/>
</dbReference>
<dbReference type="GO" id="GO:0008233">
    <property type="term" value="F:peptidase activity"/>
    <property type="evidence" value="ECO:0007669"/>
    <property type="project" value="InterPro"/>
</dbReference>
<dbReference type="PANTHER" id="PTHR34385:SF1">
    <property type="entry name" value="PEPTIDOGLYCAN L-ALANYL-D-GLUTAMATE ENDOPEPTIDASE CWLK"/>
    <property type="match status" value="1"/>
</dbReference>
<dbReference type="InterPro" id="IPR009045">
    <property type="entry name" value="Zn_M74/Hedgehog-like"/>
</dbReference>
<dbReference type="KEGG" id="bliq:INP51_15420"/>
<dbReference type="EMBL" id="CP063304">
    <property type="protein sequence ID" value="QOV19307.1"/>
    <property type="molecule type" value="Genomic_DNA"/>
</dbReference>
<gene>
    <name evidence="2" type="ORF">INP51_15420</name>
</gene>
<dbReference type="CDD" id="cd14852">
    <property type="entry name" value="LD-carboxypeptidase"/>
    <property type="match status" value="1"/>
</dbReference>
<keyword evidence="3" id="KW-1185">Reference proteome</keyword>
<organism evidence="2 3">
    <name type="scientific">Blautia liquoris</name>
    <dbReference type="NCBI Taxonomy" id="2779518"/>
    <lineage>
        <taxon>Bacteria</taxon>
        <taxon>Bacillati</taxon>
        <taxon>Bacillota</taxon>
        <taxon>Clostridia</taxon>
        <taxon>Lachnospirales</taxon>
        <taxon>Lachnospiraceae</taxon>
        <taxon>Blautia</taxon>
    </lineage>
</organism>
<dbReference type="InterPro" id="IPR058193">
    <property type="entry name" value="VanY/YodJ_core_dom"/>
</dbReference>
<accession>A0A7M2RID8</accession>
<dbReference type="InterPro" id="IPR003709">
    <property type="entry name" value="VanY-like_core_dom"/>
</dbReference>
<dbReference type="AlphaFoldDB" id="A0A7M2RID8"/>
<dbReference type="Proteomes" id="UP000593601">
    <property type="component" value="Chromosome"/>
</dbReference>
<dbReference type="SUPFAM" id="SSF55166">
    <property type="entry name" value="Hedgehog/DD-peptidase"/>
    <property type="match status" value="1"/>
</dbReference>
<dbReference type="RefSeq" id="WP_193735627.1">
    <property type="nucleotide sequence ID" value="NZ_CP063304.1"/>
</dbReference>
<evidence type="ECO:0000313" key="3">
    <source>
        <dbReference type="Proteomes" id="UP000593601"/>
    </source>
</evidence>
<dbReference type="InterPro" id="IPR052179">
    <property type="entry name" value="DD-CPase-like"/>
</dbReference>
<dbReference type="Pfam" id="PF02557">
    <property type="entry name" value="VanY"/>
    <property type="match status" value="1"/>
</dbReference>
<reference evidence="2 3" key="1">
    <citation type="submission" date="2020-10" db="EMBL/GenBank/DDBJ databases">
        <title>Blautia liquoris sp.nov., isolated from the mud in a fermentation cellar used for the production of Chinese strong-flavoured liquor.</title>
        <authorList>
            <person name="Lu L."/>
        </authorList>
    </citation>
    <scope>NUCLEOTIDE SEQUENCE [LARGE SCALE GENOMIC DNA]</scope>
    <source>
        <strain evidence="2 3">LZLJ-3</strain>
    </source>
</reference>
<dbReference type="Gene3D" id="3.30.1380.10">
    <property type="match status" value="1"/>
</dbReference>
<name>A0A7M2RID8_9FIRM</name>
<proteinExistence type="predicted"/>
<protein>
    <submittedName>
        <fullName evidence="2">M15 family metallopeptidase</fullName>
    </submittedName>
</protein>